<accession>A0A255YSN7</accession>
<dbReference type="SUPFAM" id="SSF51206">
    <property type="entry name" value="cAMP-binding domain-like"/>
    <property type="match status" value="1"/>
</dbReference>
<dbReference type="PANTHER" id="PTHR24567:SF74">
    <property type="entry name" value="HTH-TYPE TRANSCRIPTIONAL REGULATOR ARCR"/>
    <property type="match status" value="1"/>
</dbReference>
<dbReference type="SMART" id="SM00100">
    <property type="entry name" value="cNMP"/>
    <property type="match status" value="1"/>
</dbReference>
<name>A0A255YSN7_9PROT</name>
<dbReference type="EMBL" id="NOXU01000032">
    <property type="protein sequence ID" value="OYQ31704.1"/>
    <property type="molecule type" value="Genomic_DNA"/>
</dbReference>
<dbReference type="InterPro" id="IPR000595">
    <property type="entry name" value="cNMP-bd_dom"/>
</dbReference>
<dbReference type="Proteomes" id="UP000216998">
    <property type="component" value="Unassembled WGS sequence"/>
</dbReference>
<dbReference type="PROSITE" id="PS50042">
    <property type="entry name" value="CNMP_BINDING_3"/>
    <property type="match status" value="1"/>
</dbReference>
<gene>
    <name evidence="2" type="ORF">CHU95_21455</name>
</gene>
<dbReference type="InterPro" id="IPR014710">
    <property type="entry name" value="RmlC-like_jellyroll"/>
</dbReference>
<dbReference type="OrthoDB" id="9809206at2"/>
<dbReference type="AlphaFoldDB" id="A0A255YSN7"/>
<dbReference type="CDD" id="cd00038">
    <property type="entry name" value="CAP_ED"/>
    <property type="match status" value="1"/>
</dbReference>
<keyword evidence="3" id="KW-1185">Reference proteome</keyword>
<evidence type="ECO:0000259" key="1">
    <source>
        <dbReference type="PROSITE" id="PS50042"/>
    </source>
</evidence>
<dbReference type="PANTHER" id="PTHR24567">
    <property type="entry name" value="CRP FAMILY TRANSCRIPTIONAL REGULATORY PROTEIN"/>
    <property type="match status" value="1"/>
</dbReference>
<dbReference type="PROSITE" id="PS00889">
    <property type="entry name" value="CNMP_BINDING_2"/>
    <property type="match status" value="1"/>
</dbReference>
<evidence type="ECO:0000313" key="3">
    <source>
        <dbReference type="Proteomes" id="UP000216998"/>
    </source>
</evidence>
<dbReference type="RefSeq" id="WP_094458390.1">
    <property type="nucleotide sequence ID" value="NZ_NOXU01000032.1"/>
</dbReference>
<sequence>MAEGILNRKFVPAGKQLFLTGDRGEHMYLVQSGRIRIWRGEPEHPVVLAEVGPNCLFGEMALIDEGTRSACAHAVEDTTLIVISGEKVRQRLADADPFVASIVRILARNLRAANDHLEGLMGQVLAVSAIKAREIAPNEDVKTLSSGAAEE</sequence>
<dbReference type="GO" id="GO:0003700">
    <property type="term" value="F:DNA-binding transcription factor activity"/>
    <property type="evidence" value="ECO:0007669"/>
    <property type="project" value="TreeGrafter"/>
</dbReference>
<proteinExistence type="predicted"/>
<dbReference type="InterPro" id="IPR050397">
    <property type="entry name" value="Env_Response_Regulators"/>
</dbReference>
<dbReference type="Gene3D" id="2.60.120.10">
    <property type="entry name" value="Jelly Rolls"/>
    <property type="match status" value="1"/>
</dbReference>
<dbReference type="InterPro" id="IPR018490">
    <property type="entry name" value="cNMP-bd_dom_sf"/>
</dbReference>
<feature type="domain" description="Cyclic nucleotide-binding" evidence="1">
    <location>
        <begin position="1"/>
        <end position="92"/>
    </location>
</feature>
<reference evidence="2 3" key="1">
    <citation type="submission" date="2017-07" db="EMBL/GenBank/DDBJ databases">
        <title>Niveispirillum cyanobacteriorum sp. nov., isolated from cyanobacterial aggregates in a eutrophic lake.</title>
        <authorList>
            <person name="Cai H."/>
        </authorList>
    </citation>
    <scope>NUCLEOTIDE SEQUENCE [LARGE SCALE GENOMIC DNA]</scope>
    <source>
        <strain evidence="3">TH1-14</strain>
    </source>
</reference>
<dbReference type="InterPro" id="IPR018488">
    <property type="entry name" value="cNMP-bd_CS"/>
</dbReference>
<comment type="caution">
    <text evidence="2">The sequence shown here is derived from an EMBL/GenBank/DDBJ whole genome shotgun (WGS) entry which is preliminary data.</text>
</comment>
<evidence type="ECO:0000313" key="2">
    <source>
        <dbReference type="EMBL" id="OYQ31704.1"/>
    </source>
</evidence>
<organism evidence="2 3">
    <name type="scientific">Niveispirillum lacus</name>
    <dbReference type="NCBI Taxonomy" id="1981099"/>
    <lineage>
        <taxon>Bacteria</taxon>
        <taxon>Pseudomonadati</taxon>
        <taxon>Pseudomonadota</taxon>
        <taxon>Alphaproteobacteria</taxon>
        <taxon>Rhodospirillales</taxon>
        <taxon>Azospirillaceae</taxon>
        <taxon>Niveispirillum</taxon>
    </lineage>
</organism>
<dbReference type="GO" id="GO:0005829">
    <property type="term" value="C:cytosol"/>
    <property type="evidence" value="ECO:0007669"/>
    <property type="project" value="TreeGrafter"/>
</dbReference>
<protein>
    <recommendedName>
        <fullName evidence="1">Cyclic nucleotide-binding domain-containing protein</fullName>
    </recommendedName>
</protein>
<dbReference type="Pfam" id="PF00027">
    <property type="entry name" value="cNMP_binding"/>
    <property type="match status" value="1"/>
</dbReference>